<proteinExistence type="predicted"/>
<keyword evidence="2" id="KW-1185">Reference proteome</keyword>
<gene>
    <name evidence="1" type="ORF">BDV96DRAFT_630433</name>
</gene>
<evidence type="ECO:0000313" key="2">
    <source>
        <dbReference type="Proteomes" id="UP000799770"/>
    </source>
</evidence>
<dbReference type="AlphaFoldDB" id="A0A6A5ZER9"/>
<protein>
    <submittedName>
        <fullName evidence="1">Uncharacterized protein</fullName>
    </submittedName>
</protein>
<name>A0A6A5ZER9_9PLEO</name>
<reference evidence="1" key="1">
    <citation type="journal article" date="2020" name="Stud. Mycol.">
        <title>101 Dothideomycetes genomes: a test case for predicting lifestyles and emergence of pathogens.</title>
        <authorList>
            <person name="Haridas S."/>
            <person name="Albert R."/>
            <person name="Binder M."/>
            <person name="Bloem J."/>
            <person name="Labutti K."/>
            <person name="Salamov A."/>
            <person name="Andreopoulos B."/>
            <person name="Baker S."/>
            <person name="Barry K."/>
            <person name="Bills G."/>
            <person name="Bluhm B."/>
            <person name="Cannon C."/>
            <person name="Castanera R."/>
            <person name="Culley D."/>
            <person name="Daum C."/>
            <person name="Ezra D."/>
            <person name="Gonzalez J."/>
            <person name="Henrissat B."/>
            <person name="Kuo A."/>
            <person name="Liang C."/>
            <person name="Lipzen A."/>
            <person name="Lutzoni F."/>
            <person name="Magnuson J."/>
            <person name="Mondo S."/>
            <person name="Nolan M."/>
            <person name="Ohm R."/>
            <person name="Pangilinan J."/>
            <person name="Park H.-J."/>
            <person name="Ramirez L."/>
            <person name="Alfaro M."/>
            <person name="Sun H."/>
            <person name="Tritt A."/>
            <person name="Yoshinaga Y."/>
            <person name="Zwiers L.-H."/>
            <person name="Turgeon B."/>
            <person name="Goodwin S."/>
            <person name="Spatafora J."/>
            <person name="Crous P."/>
            <person name="Grigoriev I."/>
        </authorList>
    </citation>
    <scope>NUCLEOTIDE SEQUENCE</scope>
    <source>
        <strain evidence="1">CBS 627.86</strain>
    </source>
</reference>
<organism evidence="1 2">
    <name type="scientific">Lophiotrema nucula</name>
    <dbReference type="NCBI Taxonomy" id="690887"/>
    <lineage>
        <taxon>Eukaryota</taxon>
        <taxon>Fungi</taxon>
        <taxon>Dikarya</taxon>
        <taxon>Ascomycota</taxon>
        <taxon>Pezizomycotina</taxon>
        <taxon>Dothideomycetes</taxon>
        <taxon>Pleosporomycetidae</taxon>
        <taxon>Pleosporales</taxon>
        <taxon>Lophiotremataceae</taxon>
        <taxon>Lophiotrema</taxon>
    </lineage>
</organism>
<sequence>MVPYTRVSTARFHSSVFQVGRDMKLDCFEPRRLSAVCNRKFRTSNSPLLTVHMVPSPLSLLYMRLDLATKFVIHGYHIANEVDLDSEPDHYPFNVYGSTFDEKQWHRSVRADLCASGSTTYFARSLQRERAKLKDLKIHITFKSNWVSRCKKVDGKFASILCDFSLLAELPKPLHRLTITMNREAPSTQISQQLQHLCMYAGTMLVGDSEGSISRGFKVRQYTTAQEDQFEPGLGVAKLHAPCTDASIRRNTGKGQHRRAKEETLAMASESLSKNNQILAITAHVEPNRCSQAPPAVTISTMLTLG</sequence>
<dbReference type="EMBL" id="ML977318">
    <property type="protein sequence ID" value="KAF2117972.1"/>
    <property type="molecule type" value="Genomic_DNA"/>
</dbReference>
<evidence type="ECO:0000313" key="1">
    <source>
        <dbReference type="EMBL" id="KAF2117972.1"/>
    </source>
</evidence>
<accession>A0A6A5ZER9</accession>
<dbReference type="Proteomes" id="UP000799770">
    <property type="component" value="Unassembled WGS sequence"/>
</dbReference>